<dbReference type="GO" id="GO:0009425">
    <property type="term" value="C:bacterial-type flagellum basal body"/>
    <property type="evidence" value="ECO:0007669"/>
    <property type="project" value="UniProtKB-SubCell"/>
</dbReference>
<feature type="transmembrane region" description="Helical" evidence="12">
    <location>
        <begin position="219"/>
        <end position="242"/>
    </location>
</feature>
<keyword evidence="6 12" id="KW-1005">Bacterial flagellum biogenesis</keyword>
<name>D5HCH4_SALRM</name>
<dbReference type="EMBL" id="FP565814">
    <property type="protein sequence ID" value="CBH25729.1"/>
    <property type="molecule type" value="Genomic_DNA"/>
</dbReference>
<dbReference type="GO" id="GO:0005886">
    <property type="term" value="C:plasma membrane"/>
    <property type="evidence" value="ECO:0007669"/>
    <property type="project" value="UniProtKB-SubCell"/>
</dbReference>
<comment type="subcellular location">
    <subcellularLocation>
        <location evidence="12">Cell membrane</location>
        <topology evidence="12">Multi-pass membrane protein</topology>
    </subcellularLocation>
    <subcellularLocation>
        <location evidence="12">Bacterial flagellum basal body</location>
    </subcellularLocation>
</comment>
<feature type="transmembrane region" description="Helical" evidence="12">
    <location>
        <begin position="124"/>
        <end position="143"/>
    </location>
</feature>
<evidence type="ECO:0000313" key="13">
    <source>
        <dbReference type="EMBL" id="CBH25729.1"/>
    </source>
</evidence>
<feature type="transmembrane region" description="Helical" evidence="12">
    <location>
        <begin position="82"/>
        <end position="112"/>
    </location>
</feature>
<evidence type="ECO:0000256" key="9">
    <source>
        <dbReference type="ARBA" id="ARBA00023136"/>
    </source>
</evidence>
<keyword evidence="13" id="KW-0282">Flagellum</keyword>
<evidence type="ECO:0000256" key="6">
    <source>
        <dbReference type="ARBA" id="ARBA00022795"/>
    </source>
</evidence>
<dbReference type="InterPro" id="IPR005838">
    <property type="entry name" value="T3SS_IM_P"/>
</dbReference>
<evidence type="ECO:0000313" key="14">
    <source>
        <dbReference type="Proteomes" id="UP000000933"/>
    </source>
</evidence>
<reference evidence="14" key="2">
    <citation type="submission" date="2010-04" db="EMBL/GenBank/DDBJ databases">
        <title>Genome sequence of Salinibacter ruber M8.</title>
        <authorList>
            <consortium name="Genoscope"/>
        </authorList>
    </citation>
    <scope>NUCLEOTIDE SEQUENCE [LARGE SCALE GENOMIC DNA]</scope>
    <source>
        <strain evidence="14">M8</strain>
    </source>
</reference>
<sequence>MTPHAVSTRFPMPGPSPVRRAGGLIVLVALLLAGGPLVGAPAFAQEAGATAAQVDTSGSSLGGLPQVDLTPSEDGYELPIQLLLLLTVLTLAPAIIILMTSFTRLVVVFSILRRALGLQRSPPRQVVIGLSLFLSLFIMQPVLETVHQDALRPYLDNEITQQEAFDRASTPMKRFMLTHTRDKDLMLFMDMGEIESFEGPDEAPLYVVVPAFVISELRIAFQIGFMIFLPFLIVDLVVASILMSMGMMMLPPVMISLPIKLLLFVLTDGWYLIVESLMQGYAVG</sequence>
<feature type="transmembrane region" description="Helical" evidence="12">
    <location>
        <begin position="254"/>
        <end position="273"/>
    </location>
</feature>
<evidence type="ECO:0000256" key="3">
    <source>
        <dbReference type="ARBA" id="ARBA00022448"/>
    </source>
</evidence>
<dbReference type="NCBIfam" id="NF009438">
    <property type="entry name" value="PRK12797.1"/>
    <property type="match status" value="1"/>
</dbReference>
<dbReference type="Proteomes" id="UP000000933">
    <property type="component" value="Chromosome"/>
</dbReference>
<organism evidence="13 14">
    <name type="scientific">Salinibacter ruber (strain M8)</name>
    <dbReference type="NCBI Taxonomy" id="761659"/>
    <lineage>
        <taxon>Bacteria</taxon>
        <taxon>Pseudomonadati</taxon>
        <taxon>Rhodothermota</taxon>
        <taxon>Rhodothermia</taxon>
        <taxon>Rhodothermales</taxon>
        <taxon>Salinibacteraceae</taxon>
        <taxon>Salinibacter</taxon>
    </lineage>
</organism>
<evidence type="ECO:0000256" key="1">
    <source>
        <dbReference type="ARBA" id="ARBA00006257"/>
    </source>
</evidence>
<keyword evidence="8 12" id="KW-1133">Transmembrane helix</keyword>
<keyword evidence="10" id="KW-0975">Bacterial flagellum</keyword>
<dbReference type="PANTHER" id="PTHR30587">
    <property type="entry name" value="FLAGELLAR BIOSYNTHETIC PROTEIN FLIP"/>
    <property type="match status" value="1"/>
</dbReference>
<keyword evidence="5 12" id="KW-0812">Transmembrane</keyword>
<evidence type="ECO:0000256" key="7">
    <source>
        <dbReference type="ARBA" id="ARBA00022927"/>
    </source>
</evidence>
<dbReference type="PRINTS" id="PR01302">
    <property type="entry name" value="TYPE3IMPPROT"/>
</dbReference>
<dbReference type="PANTHER" id="PTHR30587:SF0">
    <property type="entry name" value="FLAGELLAR BIOSYNTHETIC PROTEIN FLIP"/>
    <property type="match status" value="1"/>
</dbReference>
<gene>
    <name evidence="12 13" type="primary">fliP</name>
    <name evidence="13" type="ordered locus">SRM_02808</name>
</gene>
<evidence type="ECO:0000256" key="2">
    <source>
        <dbReference type="ARBA" id="ARBA00021714"/>
    </source>
</evidence>
<dbReference type="PATRIC" id="fig|761659.10.peg.3065"/>
<evidence type="ECO:0000256" key="5">
    <source>
        <dbReference type="ARBA" id="ARBA00022692"/>
    </source>
</evidence>
<dbReference type="InterPro" id="IPR005837">
    <property type="entry name" value="FliP"/>
</dbReference>
<dbReference type="GO" id="GO:0009306">
    <property type="term" value="P:protein secretion"/>
    <property type="evidence" value="ECO:0007669"/>
    <property type="project" value="UniProtKB-UniRule"/>
</dbReference>
<evidence type="ECO:0000256" key="4">
    <source>
        <dbReference type="ARBA" id="ARBA00022475"/>
    </source>
</evidence>
<dbReference type="PROSITE" id="PS01060">
    <property type="entry name" value="FLIP_1"/>
    <property type="match status" value="1"/>
</dbReference>
<evidence type="ECO:0000256" key="8">
    <source>
        <dbReference type="ARBA" id="ARBA00022989"/>
    </source>
</evidence>
<keyword evidence="4 12" id="KW-1003">Cell membrane</keyword>
<reference evidence="13 14" key="1">
    <citation type="journal article" date="2010" name="ISME J.">
        <title>Fine-scale evolution: genomic, phenotypic and ecological differentiation in two coexisting Salinibacter ruber strains.</title>
        <authorList>
            <person name="Pena A."/>
            <person name="Teeling H."/>
            <person name="Huerta-Cepas J."/>
            <person name="Santos F."/>
            <person name="Yarza P."/>
            <person name="Brito-Echeverria J."/>
            <person name="Lucio M."/>
            <person name="Schmitt-Kopplin P."/>
            <person name="Meseguer I."/>
            <person name="Schenowitz C."/>
            <person name="Dossat C."/>
            <person name="Barbe V."/>
            <person name="Dopazo J."/>
            <person name="Rossello-Mora R."/>
            <person name="Schuler M."/>
            <person name="Glockner F.O."/>
            <person name="Amann R."/>
            <person name="Gabaldon T."/>
            <person name="Anton J."/>
        </authorList>
    </citation>
    <scope>NUCLEOTIDE SEQUENCE [LARGE SCALE GENOMIC DNA]</scope>
    <source>
        <strain evidence="13 14">M8</strain>
    </source>
</reference>
<evidence type="ECO:0000256" key="10">
    <source>
        <dbReference type="ARBA" id="ARBA00023143"/>
    </source>
</evidence>
<keyword evidence="9 12" id="KW-0472">Membrane</keyword>
<evidence type="ECO:0000256" key="12">
    <source>
        <dbReference type="RuleBase" id="RU362069"/>
    </source>
</evidence>
<keyword evidence="3 12" id="KW-0813">Transport</keyword>
<keyword evidence="11 12" id="KW-1006">Bacterial flagellum protein export</keyword>
<dbReference type="PRINTS" id="PR00951">
    <property type="entry name" value="FLGBIOSNFLIP"/>
</dbReference>
<evidence type="ECO:0000256" key="11">
    <source>
        <dbReference type="ARBA" id="ARBA00023225"/>
    </source>
</evidence>
<comment type="function">
    <text evidence="12">Plays a role in the flagellum-specific transport system.</text>
</comment>
<dbReference type="KEGG" id="srm:SRM_02808"/>
<dbReference type="GO" id="GO:0044781">
    <property type="term" value="P:bacterial-type flagellum organization"/>
    <property type="evidence" value="ECO:0007669"/>
    <property type="project" value="UniProtKB-UniRule"/>
</dbReference>
<dbReference type="NCBIfam" id="TIGR01103">
    <property type="entry name" value="fliP"/>
    <property type="match status" value="1"/>
</dbReference>
<keyword evidence="13" id="KW-0966">Cell projection</keyword>
<accession>D5HCH4</accession>
<dbReference type="HOGENOM" id="CLU_042028_0_1_10"/>
<keyword evidence="7 12" id="KW-0653">Protein transport</keyword>
<keyword evidence="13" id="KW-0969">Cilium</keyword>
<protein>
    <recommendedName>
        <fullName evidence="2 12">Flagellar biosynthetic protein FliP</fullName>
    </recommendedName>
</protein>
<dbReference type="Pfam" id="PF00813">
    <property type="entry name" value="FliP"/>
    <property type="match status" value="1"/>
</dbReference>
<proteinExistence type="inferred from homology"/>
<comment type="similarity">
    <text evidence="1 12">Belongs to the FliP/MopC/SpaP family.</text>
</comment>
<dbReference type="AlphaFoldDB" id="D5HCH4"/>